<name>A0A1M6EEY3_9FIRM</name>
<sequence>MSGLKSVTIQLTIGGVKACPTLELEIPLDMTRSKSKNGSMSKVNKNERELAPRPKFANSLHKQHP</sequence>
<feature type="region of interest" description="Disordered" evidence="1">
    <location>
        <begin position="30"/>
        <end position="65"/>
    </location>
</feature>
<proteinExistence type="predicted"/>
<dbReference type="STRING" id="1122184.SAMN02745176_01528"/>
<evidence type="ECO:0000313" key="2">
    <source>
        <dbReference type="EMBL" id="SHI83993.1"/>
    </source>
</evidence>
<reference evidence="2 3" key="1">
    <citation type="submission" date="2016-11" db="EMBL/GenBank/DDBJ databases">
        <authorList>
            <person name="Jaros S."/>
            <person name="Januszkiewicz K."/>
            <person name="Wedrychowicz H."/>
        </authorList>
    </citation>
    <scope>NUCLEOTIDE SEQUENCE [LARGE SCALE GENOMIC DNA]</scope>
    <source>
        <strain evidence="2 3">DSM 19022</strain>
    </source>
</reference>
<protein>
    <submittedName>
        <fullName evidence="2">Uncharacterized protein</fullName>
    </submittedName>
</protein>
<dbReference type="AlphaFoldDB" id="A0A1M6EEY3"/>
<gene>
    <name evidence="2" type="ORF">SAMN02745176_01528</name>
</gene>
<evidence type="ECO:0000313" key="3">
    <source>
        <dbReference type="Proteomes" id="UP000184442"/>
    </source>
</evidence>
<accession>A0A1M6EEY3</accession>
<keyword evidence="3" id="KW-1185">Reference proteome</keyword>
<dbReference type="EMBL" id="FQZS01000009">
    <property type="protein sequence ID" value="SHI83993.1"/>
    <property type="molecule type" value="Genomic_DNA"/>
</dbReference>
<evidence type="ECO:0000256" key="1">
    <source>
        <dbReference type="SAM" id="MobiDB-lite"/>
    </source>
</evidence>
<organism evidence="2 3">
    <name type="scientific">Lutispora thermophila DSM 19022</name>
    <dbReference type="NCBI Taxonomy" id="1122184"/>
    <lineage>
        <taxon>Bacteria</taxon>
        <taxon>Bacillati</taxon>
        <taxon>Bacillota</taxon>
        <taxon>Clostridia</taxon>
        <taxon>Lutisporales</taxon>
        <taxon>Lutisporaceae</taxon>
        <taxon>Lutispora</taxon>
    </lineage>
</organism>
<dbReference type="Proteomes" id="UP000184442">
    <property type="component" value="Unassembled WGS sequence"/>
</dbReference>